<dbReference type="InterPro" id="IPR002347">
    <property type="entry name" value="SDR_fam"/>
</dbReference>
<evidence type="ECO:0000256" key="2">
    <source>
        <dbReference type="ARBA" id="ARBA00023002"/>
    </source>
</evidence>
<evidence type="ECO:0000259" key="3">
    <source>
        <dbReference type="SMART" id="SM00822"/>
    </source>
</evidence>
<name>A0A066U2C5_9PSEU</name>
<dbReference type="eggNOG" id="COG1028">
    <property type="taxonomic scope" value="Bacteria"/>
</dbReference>
<protein>
    <submittedName>
        <fullName evidence="4">Short-chain dehydrogenase</fullName>
    </submittedName>
</protein>
<accession>A0A066U2C5</accession>
<dbReference type="InterPro" id="IPR020904">
    <property type="entry name" value="Sc_DH/Rdtase_CS"/>
</dbReference>
<comment type="caution">
    <text evidence="4">The sequence shown here is derived from an EMBL/GenBank/DDBJ whole genome shotgun (WGS) entry which is preliminary data.</text>
</comment>
<dbReference type="PRINTS" id="PR00081">
    <property type="entry name" value="GDHRDH"/>
</dbReference>
<sequence>MKYFGKKAVVTGGTHGMGLAVVRALLDGGAEVLLTGRDVSPLEGTLPGKAHLLSSDAARLEDVAELGAVAADTLGELDLVFLNVGFSTLTPYEDATPELYDRTFDVNTKGAYFTARRLAPLVRSGGSFVFTTSVAAEAGIAGMGLYSAAKAAVRSFARTYAAELAPRGIRVNVVSPGYTDTPSMGVSGVPEHVLAEFKAIGDEITPLKRHATVDEVAAAVLFLAFDATFTTGADLPVDGGLGQRLTLPA</sequence>
<gene>
    <name evidence="4" type="ORF">DV20_31575</name>
</gene>
<proteinExistence type="inferred from homology"/>
<evidence type="ECO:0000256" key="1">
    <source>
        <dbReference type="ARBA" id="ARBA00006484"/>
    </source>
</evidence>
<keyword evidence="5" id="KW-1185">Reference proteome</keyword>
<reference evidence="4 5" key="1">
    <citation type="submission" date="2014-05" db="EMBL/GenBank/DDBJ databases">
        <title>Draft genome sequence of Amycolatopsis rifamycinica DSM 46095.</title>
        <authorList>
            <person name="Lal R."/>
            <person name="Saxena A."/>
            <person name="Kumari R."/>
            <person name="Mukherjee U."/>
            <person name="Singh P."/>
            <person name="Sangwan N."/>
            <person name="Mahato N.K."/>
        </authorList>
    </citation>
    <scope>NUCLEOTIDE SEQUENCE [LARGE SCALE GENOMIC DNA]</scope>
    <source>
        <strain evidence="4 5">DSM 46095</strain>
    </source>
</reference>
<dbReference type="STRING" id="287986.DV20_31575"/>
<dbReference type="GO" id="GO:0016491">
    <property type="term" value="F:oxidoreductase activity"/>
    <property type="evidence" value="ECO:0007669"/>
    <property type="project" value="UniProtKB-KW"/>
</dbReference>
<dbReference type="OrthoDB" id="9803333at2"/>
<dbReference type="SUPFAM" id="SSF51735">
    <property type="entry name" value="NAD(P)-binding Rossmann-fold domains"/>
    <property type="match status" value="1"/>
</dbReference>
<dbReference type="PANTHER" id="PTHR43477:SF1">
    <property type="entry name" value="DIHYDROANTICAPSIN 7-DEHYDROGENASE"/>
    <property type="match status" value="1"/>
</dbReference>
<dbReference type="InterPro" id="IPR036291">
    <property type="entry name" value="NAD(P)-bd_dom_sf"/>
</dbReference>
<evidence type="ECO:0000313" key="5">
    <source>
        <dbReference type="Proteomes" id="UP000027345"/>
    </source>
</evidence>
<dbReference type="Proteomes" id="UP000027345">
    <property type="component" value="Unassembled WGS sequence"/>
</dbReference>
<dbReference type="EMBL" id="JMQI01000064">
    <property type="protein sequence ID" value="KDN18383.1"/>
    <property type="molecule type" value="Genomic_DNA"/>
</dbReference>
<evidence type="ECO:0000313" key="4">
    <source>
        <dbReference type="EMBL" id="KDN18383.1"/>
    </source>
</evidence>
<feature type="domain" description="Ketoreductase" evidence="3">
    <location>
        <begin position="6"/>
        <end position="177"/>
    </location>
</feature>
<dbReference type="AlphaFoldDB" id="A0A066U2C5"/>
<dbReference type="RefSeq" id="WP_043786515.1">
    <property type="nucleotide sequence ID" value="NZ_JMQI01000064.1"/>
</dbReference>
<dbReference type="FunFam" id="3.40.50.720:FF:000084">
    <property type="entry name" value="Short-chain dehydrogenase reductase"/>
    <property type="match status" value="1"/>
</dbReference>
<keyword evidence="2" id="KW-0560">Oxidoreductase</keyword>
<dbReference type="PANTHER" id="PTHR43477">
    <property type="entry name" value="DIHYDROANTICAPSIN 7-DEHYDROGENASE"/>
    <property type="match status" value="1"/>
</dbReference>
<dbReference type="Gene3D" id="3.40.50.720">
    <property type="entry name" value="NAD(P)-binding Rossmann-like Domain"/>
    <property type="match status" value="1"/>
</dbReference>
<organism evidence="4 5">
    <name type="scientific">Amycolatopsis rifamycinica</name>
    <dbReference type="NCBI Taxonomy" id="287986"/>
    <lineage>
        <taxon>Bacteria</taxon>
        <taxon>Bacillati</taxon>
        <taxon>Actinomycetota</taxon>
        <taxon>Actinomycetes</taxon>
        <taxon>Pseudonocardiales</taxon>
        <taxon>Pseudonocardiaceae</taxon>
        <taxon>Amycolatopsis</taxon>
    </lineage>
</organism>
<dbReference type="Pfam" id="PF13561">
    <property type="entry name" value="adh_short_C2"/>
    <property type="match status" value="1"/>
</dbReference>
<dbReference type="PRINTS" id="PR00080">
    <property type="entry name" value="SDRFAMILY"/>
</dbReference>
<comment type="similarity">
    <text evidence="1">Belongs to the short-chain dehydrogenases/reductases (SDR) family.</text>
</comment>
<dbReference type="CDD" id="cd05233">
    <property type="entry name" value="SDR_c"/>
    <property type="match status" value="1"/>
</dbReference>
<dbReference type="SMART" id="SM00822">
    <property type="entry name" value="PKS_KR"/>
    <property type="match status" value="1"/>
</dbReference>
<dbReference type="InterPro" id="IPR051122">
    <property type="entry name" value="SDR_DHRS6-like"/>
</dbReference>
<dbReference type="PROSITE" id="PS00061">
    <property type="entry name" value="ADH_SHORT"/>
    <property type="match status" value="1"/>
</dbReference>
<dbReference type="InterPro" id="IPR057326">
    <property type="entry name" value="KR_dom"/>
</dbReference>